<accession>A0A0C3DHY6</accession>
<reference evidence="1 2" key="1">
    <citation type="submission" date="2014-04" db="EMBL/GenBank/DDBJ databases">
        <authorList>
            <consortium name="DOE Joint Genome Institute"/>
            <person name="Kuo A."/>
            <person name="Kohler A."/>
            <person name="Nagy L.G."/>
            <person name="Floudas D."/>
            <person name="Copeland A."/>
            <person name="Barry K.W."/>
            <person name="Cichocki N."/>
            <person name="Veneault-Fourrey C."/>
            <person name="LaButti K."/>
            <person name="Lindquist E.A."/>
            <person name="Lipzen A."/>
            <person name="Lundell T."/>
            <person name="Morin E."/>
            <person name="Murat C."/>
            <person name="Sun H."/>
            <person name="Tunlid A."/>
            <person name="Henrissat B."/>
            <person name="Grigoriev I.V."/>
            <person name="Hibbett D.S."/>
            <person name="Martin F."/>
            <person name="Nordberg H.P."/>
            <person name="Cantor M.N."/>
            <person name="Hua S.X."/>
        </authorList>
    </citation>
    <scope>NUCLEOTIDE SEQUENCE [LARGE SCALE GENOMIC DNA]</scope>
    <source>
        <strain evidence="1 2">Foug A</strain>
    </source>
</reference>
<dbReference type="AlphaFoldDB" id="A0A0C3DHY6"/>
<keyword evidence="2" id="KW-1185">Reference proteome</keyword>
<evidence type="ECO:0000313" key="2">
    <source>
        <dbReference type="Proteomes" id="UP000053989"/>
    </source>
</evidence>
<proteinExistence type="predicted"/>
<organism evidence="1 2">
    <name type="scientific">Scleroderma citrinum Foug A</name>
    <dbReference type="NCBI Taxonomy" id="1036808"/>
    <lineage>
        <taxon>Eukaryota</taxon>
        <taxon>Fungi</taxon>
        <taxon>Dikarya</taxon>
        <taxon>Basidiomycota</taxon>
        <taxon>Agaricomycotina</taxon>
        <taxon>Agaricomycetes</taxon>
        <taxon>Agaricomycetidae</taxon>
        <taxon>Boletales</taxon>
        <taxon>Sclerodermatineae</taxon>
        <taxon>Sclerodermataceae</taxon>
        <taxon>Scleroderma</taxon>
    </lineage>
</organism>
<evidence type="ECO:0000313" key="1">
    <source>
        <dbReference type="EMBL" id="KIM55974.1"/>
    </source>
</evidence>
<dbReference type="EMBL" id="KN822124">
    <property type="protein sequence ID" value="KIM55974.1"/>
    <property type="molecule type" value="Genomic_DNA"/>
</dbReference>
<gene>
    <name evidence="1" type="ORF">SCLCIDRAFT_1220621</name>
</gene>
<sequence>MGDVFDPPIVRSAPKNFLPVTFTRTTVSNLTLEGMKNTRAQSIRRISLKSTRLHQRTADRTEADEVGDIVVDPD</sequence>
<dbReference type="HOGENOM" id="CLU_2689238_0_0_1"/>
<protein>
    <submittedName>
        <fullName evidence="1">Uncharacterized protein</fullName>
    </submittedName>
</protein>
<dbReference type="InParanoid" id="A0A0C3DHY6"/>
<reference evidence="2" key="2">
    <citation type="submission" date="2015-01" db="EMBL/GenBank/DDBJ databases">
        <title>Evolutionary Origins and Diversification of the Mycorrhizal Mutualists.</title>
        <authorList>
            <consortium name="DOE Joint Genome Institute"/>
            <consortium name="Mycorrhizal Genomics Consortium"/>
            <person name="Kohler A."/>
            <person name="Kuo A."/>
            <person name="Nagy L.G."/>
            <person name="Floudas D."/>
            <person name="Copeland A."/>
            <person name="Barry K.W."/>
            <person name="Cichocki N."/>
            <person name="Veneault-Fourrey C."/>
            <person name="LaButti K."/>
            <person name="Lindquist E.A."/>
            <person name="Lipzen A."/>
            <person name="Lundell T."/>
            <person name="Morin E."/>
            <person name="Murat C."/>
            <person name="Riley R."/>
            <person name="Ohm R."/>
            <person name="Sun H."/>
            <person name="Tunlid A."/>
            <person name="Henrissat B."/>
            <person name="Grigoriev I.V."/>
            <person name="Hibbett D.S."/>
            <person name="Martin F."/>
        </authorList>
    </citation>
    <scope>NUCLEOTIDE SEQUENCE [LARGE SCALE GENOMIC DNA]</scope>
    <source>
        <strain evidence="2">Foug A</strain>
    </source>
</reference>
<name>A0A0C3DHY6_9AGAM</name>
<dbReference type="Proteomes" id="UP000053989">
    <property type="component" value="Unassembled WGS sequence"/>
</dbReference>